<dbReference type="EMBL" id="JAUTXU010000152">
    <property type="protein sequence ID" value="KAK3703360.1"/>
    <property type="molecule type" value="Genomic_DNA"/>
</dbReference>
<keyword evidence="2" id="KW-1185">Reference proteome</keyword>
<sequence>MRHVFFNRWTFDVPEGWFNRTEQGKHLCAKSQTTLHGFFQILGNEAMALRQITVTINVSKDVTEQDVKEALEDCKGVLHKDAVVTIHIGWEDDPRYKWCSCKRRSGGLASYAFIIPDGEQKVTITGDTHITHNDNDTASGKPMLRSMCSNCGSPVRIIEGSSPDTWCMQYGLFADEVDLPPPKLEMFRSKACAWEAQVGEKVMETQ</sequence>
<reference evidence="1" key="1">
    <citation type="submission" date="2023-07" db="EMBL/GenBank/DDBJ databases">
        <title>Black Yeasts Isolated from many extreme environments.</title>
        <authorList>
            <person name="Coleine C."/>
            <person name="Stajich J.E."/>
            <person name="Selbmann L."/>
        </authorList>
    </citation>
    <scope>NUCLEOTIDE SEQUENCE</scope>
    <source>
        <strain evidence="1">CCFEE 5714</strain>
    </source>
</reference>
<proteinExistence type="predicted"/>
<accession>A0ACC3MUX4</accession>
<organism evidence="1 2">
    <name type="scientific">Vermiconidia calcicola</name>
    <dbReference type="NCBI Taxonomy" id="1690605"/>
    <lineage>
        <taxon>Eukaryota</taxon>
        <taxon>Fungi</taxon>
        <taxon>Dikarya</taxon>
        <taxon>Ascomycota</taxon>
        <taxon>Pezizomycotina</taxon>
        <taxon>Dothideomycetes</taxon>
        <taxon>Dothideomycetidae</taxon>
        <taxon>Mycosphaerellales</taxon>
        <taxon>Extremaceae</taxon>
        <taxon>Vermiconidia</taxon>
    </lineage>
</organism>
<gene>
    <name evidence="1" type="ORF">LTR37_014466</name>
</gene>
<evidence type="ECO:0000313" key="2">
    <source>
        <dbReference type="Proteomes" id="UP001281147"/>
    </source>
</evidence>
<evidence type="ECO:0000313" key="1">
    <source>
        <dbReference type="EMBL" id="KAK3703360.1"/>
    </source>
</evidence>
<protein>
    <submittedName>
        <fullName evidence="1">Uncharacterized protein</fullName>
    </submittedName>
</protein>
<comment type="caution">
    <text evidence="1">The sequence shown here is derived from an EMBL/GenBank/DDBJ whole genome shotgun (WGS) entry which is preliminary data.</text>
</comment>
<dbReference type="Proteomes" id="UP001281147">
    <property type="component" value="Unassembled WGS sequence"/>
</dbReference>
<name>A0ACC3MUX4_9PEZI</name>